<evidence type="ECO:0000313" key="1">
    <source>
        <dbReference type="EMBL" id="QHT96673.1"/>
    </source>
</evidence>
<organism evidence="1">
    <name type="scientific">viral metagenome</name>
    <dbReference type="NCBI Taxonomy" id="1070528"/>
    <lineage>
        <taxon>unclassified sequences</taxon>
        <taxon>metagenomes</taxon>
        <taxon>organismal metagenomes</taxon>
    </lineage>
</organism>
<proteinExistence type="predicted"/>
<dbReference type="AlphaFoldDB" id="A0A6C0IYU2"/>
<dbReference type="EMBL" id="MN740262">
    <property type="protein sequence ID" value="QHT96673.1"/>
    <property type="molecule type" value="Genomic_DNA"/>
</dbReference>
<reference evidence="1" key="1">
    <citation type="journal article" date="2020" name="Nature">
        <title>Giant virus diversity and host interactions through global metagenomics.</title>
        <authorList>
            <person name="Schulz F."/>
            <person name="Roux S."/>
            <person name="Paez-Espino D."/>
            <person name="Jungbluth S."/>
            <person name="Walsh D.A."/>
            <person name="Denef V.J."/>
            <person name="McMahon K.D."/>
            <person name="Konstantinidis K.T."/>
            <person name="Eloe-Fadrosh E.A."/>
            <person name="Kyrpides N.C."/>
            <person name="Woyke T."/>
        </authorList>
    </citation>
    <scope>NUCLEOTIDE SEQUENCE</scope>
    <source>
        <strain evidence="1">GVMAG-M-3300024302-11</strain>
    </source>
</reference>
<sequence length="31" mass="3569">MLLSSYPDFKYLVSIILAEPLIVYLRHSSIS</sequence>
<name>A0A6C0IYU2_9ZZZZ</name>
<accession>A0A6C0IYU2</accession>
<protein>
    <submittedName>
        <fullName evidence="1">Uncharacterized protein</fullName>
    </submittedName>
</protein>